<dbReference type="Proteomes" id="UP000023541">
    <property type="component" value="Unassembled WGS sequence"/>
</dbReference>
<accession>A0A023BPE4</accession>
<evidence type="ECO:0000313" key="3">
    <source>
        <dbReference type="Proteomes" id="UP000023541"/>
    </source>
</evidence>
<dbReference type="Pfam" id="PF13181">
    <property type="entry name" value="TPR_8"/>
    <property type="match status" value="2"/>
</dbReference>
<dbReference type="SMART" id="SM00028">
    <property type="entry name" value="TPR"/>
    <property type="match status" value="3"/>
</dbReference>
<gene>
    <name evidence="2" type="ORF">ATO12_05610</name>
</gene>
<keyword evidence="1" id="KW-0802">TPR repeat</keyword>
<comment type="caution">
    <text evidence="2">The sequence shown here is derived from an EMBL/GenBank/DDBJ whole genome shotgun (WGS) entry which is preliminary data.</text>
</comment>
<protein>
    <submittedName>
        <fullName evidence="2">Uncharacterized protein</fullName>
    </submittedName>
</protein>
<evidence type="ECO:0000256" key="1">
    <source>
        <dbReference type="PROSITE-ProRule" id="PRU00339"/>
    </source>
</evidence>
<reference evidence="2 3" key="1">
    <citation type="submission" date="2014-04" db="EMBL/GenBank/DDBJ databases">
        <title>Aquimarina sp. 22II-S11-z7 Genome Sequencing.</title>
        <authorList>
            <person name="Lai Q."/>
        </authorList>
    </citation>
    <scope>NUCLEOTIDE SEQUENCE [LARGE SCALE GENOMIC DNA]</scope>
    <source>
        <strain evidence="2 3">22II-S11-z7</strain>
    </source>
</reference>
<dbReference type="eggNOG" id="COG3063">
    <property type="taxonomic scope" value="Bacteria"/>
</dbReference>
<organism evidence="2 3">
    <name type="scientific">Aquimarina atlantica</name>
    <dbReference type="NCBI Taxonomy" id="1317122"/>
    <lineage>
        <taxon>Bacteria</taxon>
        <taxon>Pseudomonadati</taxon>
        <taxon>Bacteroidota</taxon>
        <taxon>Flavobacteriia</taxon>
        <taxon>Flavobacteriales</taxon>
        <taxon>Flavobacteriaceae</taxon>
        <taxon>Aquimarina</taxon>
    </lineage>
</organism>
<dbReference type="InterPro" id="IPR019734">
    <property type="entry name" value="TPR_rpt"/>
</dbReference>
<dbReference type="STRING" id="1317122.ATO12_05610"/>
<dbReference type="RefSeq" id="WP_034246590.1">
    <property type="nucleotide sequence ID" value="NZ_AQRA01000011.1"/>
</dbReference>
<feature type="repeat" description="TPR" evidence="1">
    <location>
        <begin position="1483"/>
        <end position="1516"/>
    </location>
</feature>
<dbReference type="SUPFAM" id="SSF48452">
    <property type="entry name" value="TPR-like"/>
    <property type="match status" value="1"/>
</dbReference>
<dbReference type="Gene3D" id="1.25.40.10">
    <property type="entry name" value="Tetratricopeptide repeat domain"/>
    <property type="match status" value="1"/>
</dbReference>
<proteinExistence type="predicted"/>
<dbReference type="OrthoDB" id="1152765at2"/>
<dbReference type="EMBL" id="AQRA01000011">
    <property type="protein sequence ID" value="EZH71856.1"/>
    <property type="molecule type" value="Genomic_DNA"/>
</dbReference>
<dbReference type="InterPro" id="IPR011990">
    <property type="entry name" value="TPR-like_helical_dom_sf"/>
</dbReference>
<evidence type="ECO:0000313" key="2">
    <source>
        <dbReference type="EMBL" id="EZH71856.1"/>
    </source>
</evidence>
<keyword evidence="3" id="KW-1185">Reference proteome</keyword>
<dbReference type="PROSITE" id="PS50005">
    <property type="entry name" value="TPR"/>
    <property type="match status" value="1"/>
</dbReference>
<name>A0A023BPE4_9FLAO</name>
<sequence length="1565" mass="181269">MTTLNITKHITAELKKIIDNAIEQEHINTKKIRMIIIHPNSSFDALEIYHSKEWETFFSLTTNDSPIGLIDISMWLDLADAGLGKNLDKYSEPASEYIQKYSDVKQKLTFDHISDSAYKSYLICLRQALFSQTIKAARTAATQYFADTFKHVVGIVLNNMMHDYEEYNYVAAFTHANGEGPFHNVMLTLPDIKLTYPYLKFNENGFTLFYPKGNKLDDSLKKESNVYTVDMKHIKYIYSTPKDNPDEVVFRMDDEFEDWELSAGHTKEDRGDLPYELLFSEFKKLIEQFPEKIIDKDFVPNPLEKEPEVENWIKVFIENNQKLSSKQKQHLFTYGTEAVETLLKQLPAEHNEYGKLKLGLASTYFEKGDFKKVIMILSEIKNLSKYDMHYILESCYFLDDKKEFDLYYNTIEDDSGRKEVELSSWLYDIKTHVGNPDKLDSIEKDCLKLFEERKNRTSQYNPAFALTKLYLQKGNEEKAIHFFREIDLDYGNLLTLVNFEFKSSTSIKNEVARWYKKEEEKKQFIAESKTKEFRSPDSEIRTTQLNEFDEHYIKTNEISIDEIYWIHPLSESVFIVYADQEIFIAELTKTYEWNKLDSYTFDASAEIKDVFVEKDILYVPIEEEGILCFDINGHKFELTQTIKNQNSNSRYSCAAVDQGMLYAVNKQHLEIYDLKQIPAKLLLSEYYVGSQGGATAKDGLLFLDWGSLLILDVSVPTQPKIASKIVSFKTGENHYFRIIDQHLIGGDVINIKDPKNPIFIHVNQDDSSNKDAIAPVYDFTGKIPDNVIVGDGNVLLKQLVNVDGKLVSAKWMDCLSETKEYPEMVYSNICNVFIDNTLMSFSQDEIYIFEKQKKIVEKKETYSIQDELAEMMLTTVAHYCEKKAEMNIGKLIVGWNPHFYAVQFEIHPCSSFAVNENPYGVDTVTTTSFSVSDFLSETQNITYDPKVHDITYDLQSIINAIVEKENFKKKAAKTVMVSINNSTTFLSFPDNPWTPIRSVIKDEQKKKKSKKNNETETNVAKILSVYNIDLFRKLAGKIAEPAILEQFIEILNDDITQGKDVEKRKQIKDYALWIFSAKADKSLVKKVLLNGVKYGKPIPEDLEGSVIVNDPEYLSIFADNDYKIFEDFENDKEVRSVLETALLNDIEDKLATKIAIRLKKYDHPSIHAHIDYLLTTELNFNHYMYLGGTNGDGINLSALPPSCFLPFKEKLIKAYTTYNESDEIEYQLRESIISIVAILAKLGQDEFSEKIYDEAERYKYTYEQNGDFKKEDKEDSDLLREEFLVTLLRRLTVQKILKNLDDEKGTVWPENEKPELYKNSWYHFFAILFQEDKNLFVDKLISRLRETVIQTNELYDRDRKMAIYLIHYSMFQLMEDHPEIASTILPLIDVIEKHPDLFDDKDISFLKRNGKQAILQEAWNALQNKDFEAAKTKGDLVLSIDPNYGQAHYFKARLLWLTEGIDIYLEQRKDFEEKAVHDKIAIASLYNLSGCAFDEKNKLEESLAYFKKAALANPSDAMYYANIGEVYYKMKQPEEALNYVKKAKEKGNSAAILDEIIKNKGIIPA</sequence>